<feature type="transmembrane region" description="Helical" evidence="7">
    <location>
        <begin position="200"/>
        <end position="220"/>
    </location>
</feature>
<organism evidence="8 9">
    <name type="scientific">Zymobacter palmae</name>
    <dbReference type="NCBI Taxonomy" id="33074"/>
    <lineage>
        <taxon>Bacteria</taxon>
        <taxon>Pseudomonadati</taxon>
        <taxon>Pseudomonadota</taxon>
        <taxon>Gammaproteobacteria</taxon>
        <taxon>Oceanospirillales</taxon>
        <taxon>Halomonadaceae</taxon>
        <taxon>Zymobacter group</taxon>
        <taxon>Zymobacter</taxon>
    </lineage>
</organism>
<keyword evidence="9" id="KW-1185">Reference proteome</keyword>
<evidence type="ECO:0000313" key="9">
    <source>
        <dbReference type="Proteomes" id="UP000267342"/>
    </source>
</evidence>
<feature type="compositionally biased region" description="Polar residues" evidence="6">
    <location>
        <begin position="1"/>
        <end position="12"/>
    </location>
</feature>
<feature type="transmembrane region" description="Helical" evidence="7">
    <location>
        <begin position="266"/>
        <end position="290"/>
    </location>
</feature>
<dbReference type="STRING" id="1123510.GCA_000620025_01219"/>
<evidence type="ECO:0000256" key="5">
    <source>
        <dbReference type="ARBA" id="ARBA00023136"/>
    </source>
</evidence>
<protein>
    <submittedName>
        <fullName evidence="8">Predicted membrane protein</fullName>
    </submittedName>
</protein>
<sequence>MDSDMQTSPSPKTSRDRRATSPLSVTRHGWWSILWRVYGSIQKHHIGMMASSIAFYGLLSLFPAIAALISIWGMYADPVQVQQQLVNLDQFIPTEAASIIEHQAEVVTASAGRGLNLTAIGSLLFTLYSASKSVQSFTEGLNIIYGEKEQRHFLAQIVINIVLTLGMILLAIFMLFSVAILPVVMNFFPFADTLTTSLYYLRWLIMLCIITLGIAVLYRFGPNRRAPRWEWLSIGTITSTLLWILGSLGFSLYVSHFGSYNSTYGSIGAVVVLLMWFWLSAYIILLGASINCELERTTEKDTTTGTPKPMGQRHAYAADTVAKDSNDI</sequence>
<keyword evidence="3 7" id="KW-0812">Transmembrane</keyword>
<dbReference type="GO" id="GO:0005886">
    <property type="term" value="C:plasma membrane"/>
    <property type="evidence" value="ECO:0007669"/>
    <property type="project" value="UniProtKB-SubCell"/>
</dbReference>
<feature type="transmembrane region" description="Helical" evidence="7">
    <location>
        <begin position="53"/>
        <end position="75"/>
    </location>
</feature>
<evidence type="ECO:0000256" key="1">
    <source>
        <dbReference type="ARBA" id="ARBA00004651"/>
    </source>
</evidence>
<evidence type="ECO:0000256" key="4">
    <source>
        <dbReference type="ARBA" id="ARBA00022989"/>
    </source>
</evidence>
<proteinExistence type="predicted"/>
<dbReference type="Proteomes" id="UP000267342">
    <property type="component" value="Chromosome"/>
</dbReference>
<evidence type="ECO:0000313" key="8">
    <source>
        <dbReference type="EMBL" id="BBG30806.1"/>
    </source>
</evidence>
<gene>
    <name evidence="8" type="ORF">ZBT109_2060</name>
</gene>
<feature type="transmembrane region" description="Helical" evidence="7">
    <location>
        <begin position="232"/>
        <end position="254"/>
    </location>
</feature>
<dbReference type="PANTHER" id="PTHR30213">
    <property type="entry name" value="INNER MEMBRANE PROTEIN YHJD"/>
    <property type="match status" value="1"/>
</dbReference>
<feature type="transmembrane region" description="Helical" evidence="7">
    <location>
        <begin position="157"/>
        <end position="180"/>
    </location>
</feature>
<evidence type="ECO:0000256" key="7">
    <source>
        <dbReference type="SAM" id="Phobius"/>
    </source>
</evidence>
<dbReference type="PIRSF" id="PIRSF035875">
    <property type="entry name" value="RNase_BN"/>
    <property type="match status" value="1"/>
</dbReference>
<dbReference type="AlphaFoldDB" id="A0A348HGQ4"/>
<dbReference type="OrthoDB" id="9781030at2"/>
<keyword evidence="5 7" id="KW-0472">Membrane</keyword>
<evidence type="ECO:0000256" key="6">
    <source>
        <dbReference type="SAM" id="MobiDB-lite"/>
    </source>
</evidence>
<accession>A0A348HGQ4</accession>
<comment type="subcellular location">
    <subcellularLocation>
        <location evidence="1">Cell membrane</location>
        <topology evidence="1">Multi-pass membrane protein</topology>
    </subcellularLocation>
</comment>
<dbReference type="PANTHER" id="PTHR30213:SF0">
    <property type="entry name" value="UPF0761 MEMBRANE PROTEIN YIHY"/>
    <property type="match status" value="1"/>
</dbReference>
<dbReference type="EMBL" id="AP018933">
    <property type="protein sequence ID" value="BBG30806.1"/>
    <property type="molecule type" value="Genomic_DNA"/>
</dbReference>
<name>A0A348HGQ4_9GAMM</name>
<evidence type="ECO:0000256" key="2">
    <source>
        <dbReference type="ARBA" id="ARBA00022475"/>
    </source>
</evidence>
<dbReference type="InterPro" id="IPR017039">
    <property type="entry name" value="Virul_fac_BrkB"/>
</dbReference>
<dbReference type="Pfam" id="PF03631">
    <property type="entry name" value="Virul_fac_BrkB"/>
    <property type="match status" value="1"/>
</dbReference>
<dbReference type="KEGG" id="zpl:ZBT109_2060"/>
<evidence type="ECO:0000256" key="3">
    <source>
        <dbReference type="ARBA" id="ARBA00022692"/>
    </source>
</evidence>
<reference evidence="8 9" key="1">
    <citation type="submission" date="2018-09" db="EMBL/GenBank/DDBJ databases">
        <title>Zymobacter palmae IAM14233 (=T109) whole genome analysis.</title>
        <authorList>
            <person name="Yanase H."/>
        </authorList>
    </citation>
    <scope>NUCLEOTIDE SEQUENCE [LARGE SCALE GENOMIC DNA]</scope>
    <source>
        <strain evidence="8 9">IAM14233</strain>
    </source>
</reference>
<feature type="region of interest" description="Disordered" evidence="6">
    <location>
        <begin position="1"/>
        <end position="21"/>
    </location>
</feature>
<keyword evidence="2" id="KW-1003">Cell membrane</keyword>
<keyword evidence="4 7" id="KW-1133">Transmembrane helix</keyword>
<dbReference type="NCBIfam" id="TIGR00765">
    <property type="entry name" value="yihY_not_rbn"/>
    <property type="match status" value="1"/>
</dbReference>